<dbReference type="Pfam" id="PF24883">
    <property type="entry name" value="NPHP3_N"/>
    <property type="match status" value="1"/>
</dbReference>
<keyword evidence="1" id="KW-0677">Repeat</keyword>
<dbReference type="SUPFAM" id="SSF52540">
    <property type="entry name" value="P-loop containing nucleoside triphosphate hydrolases"/>
    <property type="match status" value="1"/>
</dbReference>
<dbReference type="InterPro" id="IPR027417">
    <property type="entry name" value="P-loop_NTPase"/>
</dbReference>
<evidence type="ECO:0000256" key="2">
    <source>
        <dbReference type="SAM" id="MobiDB-lite"/>
    </source>
</evidence>
<dbReference type="EMBL" id="WVTA01000014">
    <property type="protein sequence ID" value="KAK3202094.1"/>
    <property type="molecule type" value="Genomic_DNA"/>
</dbReference>
<evidence type="ECO:0000256" key="1">
    <source>
        <dbReference type="ARBA" id="ARBA00022737"/>
    </source>
</evidence>
<dbReference type="PANTHER" id="PTHR10039:SF15">
    <property type="entry name" value="NACHT DOMAIN-CONTAINING PROTEIN"/>
    <property type="match status" value="1"/>
</dbReference>
<evidence type="ECO:0000313" key="4">
    <source>
        <dbReference type="EMBL" id="KAK3202094.1"/>
    </source>
</evidence>
<dbReference type="AlphaFoldDB" id="A0AAN6LQR6"/>
<evidence type="ECO:0000313" key="5">
    <source>
        <dbReference type="Proteomes" id="UP001280581"/>
    </source>
</evidence>
<organism evidence="4 5">
    <name type="scientific">Pseudopithomyces chartarum</name>
    <dbReference type="NCBI Taxonomy" id="1892770"/>
    <lineage>
        <taxon>Eukaryota</taxon>
        <taxon>Fungi</taxon>
        <taxon>Dikarya</taxon>
        <taxon>Ascomycota</taxon>
        <taxon>Pezizomycotina</taxon>
        <taxon>Dothideomycetes</taxon>
        <taxon>Pleosporomycetidae</taxon>
        <taxon>Pleosporales</taxon>
        <taxon>Massarineae</taxon>
        <taxon>Didymosphaeriaceae</taxon>
        <taxon>Pseudopithomyces</taxon>
    </lineage>
</organism>
<feature type="compositionally biased region" description="Polar residues" evidence="2">
    <location>
        <begin position="27"/>
        <end position="52"/>
    </location>
</feature>
<accession>A0AAN6LQR6</accession>
<keyword evidence="5" id="KW-1185">Reference proteome</keyword>
<proteinExistence type="predicted"/>
<sequence length="920" mass="105218">MDNKRLLDRLRSGKEDLKSKLNKITGQSLPTKTTSDCSQVDTTSQLDTASQLDNEEQRRPLSSGTILDAENDRTVTKNNTGEKILEAARLLDTEEADSVATAPDNVQLGSNAQLDAGEAILAEDLQPRNSSDGTSRELHDATLTPIWTNALVEWRREHSDAYEALKEAGIGAMKSPDQMQGVLNRITGSEERLRGIAMGFANLDPYKIAPLVCVAVFFTIDIVLNNMNENDKARLSDILLGCDEIITEYVFFEMFFAQKNHPEIKESIPQLETAIDDQYKRTLQLIAEIRRWCSGVKNTYDSRIELMVDELKGRGKKLCMELGKKVVAWESELKNIKRTHSEWLLNKKKLDLQLTNVKETKEVRDWIKKDDDPEPELDEISANVMPDGHYQNAGSWFFENEQYVNWRTGFLHHADTAAQAKRVLWLNGTPGTGKTTIMFHAHSALARNTSWNTHNGVIRIIPYFCYAKAASQRPNYETILRALLWHLSLLPNGRLATKAREEYNLAPSRKSDKIHISSWEKLFLSVLDSYSARDQLVFVIDALDECTDSGEADKFLRFMANKVLIRSNVHLLCASQMHITVDRYFPADRLSNIEMTLAATRHDMEKFVDEEISRRKQAGQGNVFSGEEDLLEKLKTELLAHSQGMFRWVQIWLDICLPINWTHVIDNRKRAERYLEKLKEDGTSDASQYELLKKGYQHLWKFNRSPHLEERDSRILLFRILLAAMKPLTTEDIKHALCLKKTTFDPEEIMTTEKLIQLGSGFLGMQKISSGLPRPQFRLEWVHESARAFISGMTVTECTGNSSAKGGNEPNFPKQMNHHILVDMFINVIGNLNHGYWTYTWKLDKTLEHHPCQLDHPLRDKSNIFFFSDLSDQKWTEALQNCCKQIFHIRSSMGASAQRNCIERSIGLRTYIVTASRRGY</sequence>
<dbReference type="Gene3D" id="3.40.50.300">
    <property type="entry name" value="P-loop containing nucleotide triphosphate hydrolases"/>
    <property type="match status" value="1"/>
</dbReference>
<gene>
    <name evidence="4" type="ORF">GRF29_161g108414</name>
</gene>
<dbReference type="PANTHER" id="PTHR10039">
    <property type="entry name" value="AMELOGENIN"/>
    <property type="match status" value="1"/>
</dbReference>
<feature type="domain" description="Nephrocystin 3-like N-terminal" evidence="3">
    <location>
        <begin position="393"/>
        <end position="575"/>
    </location>
</feature>
<dbReference type="InterPro" id="IPR056884">
    <property type="entry name" value="NPHP3-like_N"/>
</dbReference>
<dbReference type="Proteomes" id="UP001280581">
    <property type="component" value="Unassembled WGS sequence"/>
</dbReference>
<reference evidence="4 5" key="1">
    <citation type="submission" date="2021-02" db="EMBL/GenBank/DDBJ databases">
        <title>Genome assembly of Pseudopithomyces chartarum.</title>
        <authorList>
            <person name="Jauregui R."/>
            <person name="Singh J."/>
            <person name="Voisey C."/>
        </authorList>
    </citation>
    <scope>NUCLEOTIDE SEQUENCE [LARGE SCALE GENOMIC DNA]</scope>
    <source>
        <strain evidence="4 5">AGR01</strain>
    </source>
</reference>
<name>A0AAN6LQR6_9PLEO</name>
<comment type="caution">
    <text evidence="4">The sequence shown here is derived from an EMBL/GenBank/DDBJ whole genome shotgun (WGS) entry which is preliminary data.</text>
</comment>
<protein>
    <recommendedName>
        <fullName evidence="3">Nephrocystin 3-like N-terminal domain-containing protein</fullName>
    </recommendedName>
</protein>
<feature type="region of interest" description="Disordered" evidence="2">
    <location>
        <begin position="27"/>
        <end position="65"/>
    </location>
</feature>
<evidence type="ECO:0000259" key="3">
    <source>
        <dbReference type="Pfam" id="PF24883"/>
    </source>
</evidence>